<name>A0A2S7SXZ8_9BACT</name>
<gene>
    <name evidence="9" type="ORF">CJD36_006280</name>
</gene>
<feature type="signal peptide" evidence="7">
    <location>
        <begin position="1"/>
        <end position="28"/>
    </location>
</feature>
<dbReference type="Proteomes" id="UP000239872">
    <property type="component" value="Unassembled WGS sequence"/>
</dbReference>
<keyword evidence="2" id="KW-0378">Hydrolase</keyword>
<dbReference type="GO" id="GO:0010411">
    <property type="term" value="P:xyloglucan metabolic process"/>
    <property type="evidence" value="ECO:0007669"/>
    <property type="project" value="TreeGrafter"/>
</dbReference>
<dbReference type="PANTHER" id="PTHR43739:SF2">
    <property type="entry name" value="OLIGOXYLOGLUCAN-REDUCING END-SPECIFIC XYLOGLUCANASE-RELATED"/>
    <property type="match status" value="1"/>
</dbReference>
<dbReference type="GO" id="GO:0016798">
    <property type="term" value="F:hydrolase activity, acting on glycosyl bonds"/>
    <property type="evidence" value="ECO:0007669"/>
    <property type="project" value="UniProtKB-KW"/>
</dbReference>
<dbReference type="EMBL" id="PPSL01000002">
    <property type="protein sequence ID" value="PQJ11406.1"/>
    <property type="molecule type" value="Genomic_DNA"/>
</dbReference>
<keyword evidence="5" id="KW-0624">Polysaccharide degradation</keyword>
<evidence type="ECO:0000256" key="3">
    <source>
        <dbReference type="ARBA" id="ARBA00023277"/>
    </source>
</evidence>
<dbReference type="InterPro" id="IPR022409">
    <property type="entry name" value="PKD/Chitinase_dom"/>
</dbReference>
<dbReference type="Pfam" id="PF18962">
    <property type="entry name" value="Por_Secre_tail"/>
    <property type="match status" value="1"/>
</dbReference>
<dbReference type="NCBIfam" id="TIGR04183">
    <property type="entry name" value="Por_Secre_tail"/>
    <property type="match status" value="1"/>
</dbReference>
<accession>A0A2S7SXZ8</accession>
<dbReference type="SUPFAM" id="SSF49299">
    <property type="entry name" value="PKD domain"/>
    <property type="match status" value="1"/>
</dbReference>
<keyword evidence="3" id="KW-0119">Carbohydrate metabolism</keyword>
<dbReference type="InterPro" id="IPR035986">
    <property type="entry name" value="PKD_dom_sf"/>
</dbReference>
<dbReference type="Gene3D" id="2.130.10.10">
    <property type="entry name" value="YVTN repeat-like/Quinoprotein amine dehydrogenase"/>
    <property type="match status" value="4"/>
</dbReference>
<reference evidence="9 10" key="1">
    <citation type="submission" date="2018-01" db="EMBL/GenBank/DDBJ databases">
        <title>A novel member of the phylum Bacteroidetes isolated from glacier ice.</title>
        <authorList>
            <person name="Liu Q."/>
            <person name="Xin Y.-H."/>
        </authorList>
    </citation>
    <scope>NUCLEOTIDE SEQUENCE [LARGE SCALE GENOMIC DNA]</scope>
    <source>
        <strain evidence="9 10">RB1R16</strain>
    </source>
</reference>
<evidence type="ECO:0000256" key="2">
    <source>
        <dbReference type="ARBA" id="ARBA00022801"/>
    </source>
</evidence>
<keyword evidence="4" id="KW-0326">Glycosidase</keyword>
<keyword evidence="10" id="KW-1185">Reference proteome</keyword>
<evidence type="ECO:0000256" key="5">
    <source>
        <dbReference type="ARBA" id="ARBA00023326"/>
    </source>
</evidence>
<evidence type="ECO:0000256" key="7">
    <source>
        <dbReference type="SAM" id="SignalP"/>
    </source>
</evidence>
<dbReference type="CDD" id="cd00146">
    <property type="entry name" value="PKD"/>
    <property type="match status" value="1"/>
</dbReference>
<dbReference type="InterPro" id="IPR000601">
    <property type="entry name" value="PKD_dom"/>
</dbReference>
<dbReference type="InterPro" id="IPR026444">
    <property type="entry name" value="Secre_tail"/>
</dbReference>
<dbReference type="GO" id="GO:0000272">
    <property type="term" value="P:polysaccharide catabolic process"/>
    <property type="evidence" value="ECO:0007669"/>
    <property type="project" value="UniProtKB-KW"/>
</dbReference>
<evidence type="ECO:0000256" key="6">
    <source>
        <dbReference type="ARBA" id="ARBA00037986"/>
    </source>
</evidence>
<evidence type="ECO:0000256" key="1">
    <source>
        <dbReference type="ARBA" id="ARBA00022729"/>
    </source>
</evidence>
<dbReference type="Gene3D" id="2.60.120.260">
    <property type="entry name" value="Galactose-binding domain-like"/>
    <property type="match status" value="1"/>
</dbReference>
<dbReference type="PROSITE" id="PS50093">
    <property type="entry name" value="PKD"/>
    <property type="match status" value="1"/>
</dbReference>
<comment type="caution">
    <text evidence="9">The sequence shown here is derived from an EMBL/GenBank/DDBJ whole genome shotgun (WGS) entry which is preliminary data.</text>
</comment>
<sequence length="1029" mass="111937">MIDNKYIQMNLRWLFVLLLSVASGTATAQAVGTWSNTGPVQFPVNVSGQVHGMGRVSQLKFHVSNPAKMYAVSASGGLFISNDTGVSWTPTPGTEVLPTTGCSSVCIDYTNDNIMYLSTGDQNYYGDWYGIYKTINGGVTWTPSNVNIGNRMAVEIIMDPLNHNTLIAATTDGIWRSTNAGATWTQTFTGGAFKSMQRRPGSNNVLYASTGTKFYRSTNMGATWTNITAGVVVPTGNDGTRIAVTPADSNLVFLGTTDGYGQILKSTNGGTSFTNIYSSTTQCLVCYDSTITSGSQGYYNFNLTVNPANPLELLLVSHCVWRSTDGGYTWSWRTQWYDQVHTDMHEILFDPYNLGLRFNANDGGVWLSRDPQATVWETRSNGLAATEMYHAAQSPVVRQMISAGTQDNGELFFDGIWKTNRGGDWGAKCGIDYLGSSTVYYNNGQRRNLQPLGGDYSYNAPFTTTPEFSIEFLPSAPTTAFIGTDSVWRSNDINNALPTWLFLGTLNENIMGMASCRADNNILYVVTENDHLLRYDNAMSGAPTYTTLAAPAGTSVRASVATNKYNANVVYLTCGTTIYRSANKGASWTNITVTLPSLNILKVIADDYSTTERLFVCLGNYVYYKDNTTTTWTLSAGLPTVMSINDFMVYNDSTSASIVRVGTYGRGSWECNILNNLPPTGTFASDKQNICPGDTVRYHKNLYGNFTSFTWLFPGGSPATSTADSPVVIYTSNGNYNATLLVIGPGGTDTVTIPNYIHVSNGIVATISEGFEAATFPPAGWQHQSASGTQWQQNNTVGGFGTSTRSMLFDNFNNDAGGRKDRIILPKIDLTAATAAYLKFDVAYAYYPGYRDTLLVELSTDCGKTYSTVYLKDTSYLATAPNNTTSFVPAATEWRTDSISLNSYIGGGVQLCFTNKGHYGQNVYIDNVNLGVTWSPTIGVNTIGKTSKIAVYPNPAKDRIFIKAEGLSGNNVTVTCYNSVGQSMLTRREALNNGQVNTSFDIASLLRGIYEVRVQSDSGEGYVEKVVLQ</sequence>
<feature type="chain" id="PRO_5015435186" description="PKD domain-containing protein" evidence="7">
    <location>
        <begin position="29"/>
        <end position="1029"/>
    </location>
</feature>
<dbReference type="NCBIfam" id="NF038128">
    <property type="entry name" value="choice_anch_J"/>
    <property type="match status" value="1"/>
</dbReference>
<feature type="domain" description="PKD" evidence="8">
    <location>
        <begin position="679"/>
        <end position="764"/>
    </location>
</feature>
<protein>
    <recommendedName>
        <fullName evidence="8">PKD domain-containing protein</fullName>
    </recommendedName>
</protein>
<evidence type="ECO:0000313" key="9">
    <source>
        <dbReference type="EMBL" id="PQJ11406.1"/>
    </source>
</evidence>
<dbReference type="Gene3D" id="2.60.40.10">
    <property type="entry name" value="Immunoglobulins"/>
    <property type="match status" value="1"/>
</dbReference>
<proteinExistence type="inferred from homology"/>
<comment type="similarity">
    <text evidence="6">Belongs to the glycosyl hydrolase 74 family.</text>
</comment>
<dbReference type="SUPFAM" id="SSF110296">
    <property type="entry name" value="Oligoxyloglucan reducing end-specific cellobiohydrolase"/>
    <property type="match status" value="3"/>
</dbReference>
<dbReference type="SMART" id="SM00089">
    <property type="entry name" value="PKD"/>
    <property type="match status" value="1"/>
</dbReference>
<evidence type="ECO:0000259" key="8">
    <source>
        <dbReference type="PROSITE" id="PS50093"/>
    </source>
</evidence>
<keyword evidence="1 7" id="KW-0732">Signal</keyword>
<organism evidence="9 10">
    <name type="scientific">Flavipsychrobacter stenotrophus</name>
    <dbReference type="NCBI Taxonomy" id="2077091"/>
    <lineage>
        <taxon>Bacteria</taxon>
        <taxon>Pseudomonadati</taxon>
        <taxon>Bacteroidota</taxon>
        <taxon>Chitinophagia</taxon>
        <taxon>Chitinophagales</taxon>
        <taxon>Chitinophagaceae</taxon>
        <taxon>Flavipsychrobacter</taxon>
    </lineage>
</organism>
<dbReference type="AlphaFoldDB" id="A0A2S7SXZ8"/>
<evidence type="ECO:0000256" key="4">
    <source>
        <dbReference type="ARBA" id="ARBA00023295"/>
    </source>
</evidence>
<dbReference type="InterPro" id="IPR052025">
    <property type="entry name" value="Xyloglucanase_GH74"/>
</dbReference>
<dbReference type="InterPro" id="IPR013783">
    <property type="entry name" value="Ig-like_fold"/>
</dbReference>
<evidence type="ECO:0000313" key="10">
    <source>
        <dbReference type="Proteomes" id="UP000239872"/>
    </source>
</evidence>
<dbReference type="InterPro" id="IPR015943">
    <property type="entry name" value="WD40/YVTN_repeat-like_dom_sf"/>
</dbReference>
<dbReference type="PANTHER" id="PTHR43739">
    <property type="entry name" value="XYLOGLUCANASE (EUROFUNG)"/>
    <property type="match status" value="1"/>
</dbReference>